<protein>
    <recommendedName>
        <fullName evidence="4">Serpin domain-containing protein</fullName>
    </recommendedName>
</protein>
<dbReference type="Pfam" id="PF00079">
    <property type="entry name" value="Serpin"/>
    <property type="match status" value="1"/>
</dbReference>
<keyword evidence="6" id="KW-1185">Reference proteome</keyword>
<evidence type="ECO:0000313" key="5">
    <source>
        <dbReference type="EnsemblMetazoa" id="AALFPA23_019487.P28663"/>
    </source>
</evidence>
<dbReference type="InterPro" id="IPR042185">
    <property type="entry name" value="Serpin_sf_2"/>
</dbReference>
<comment type="similarity">
    <text evidence="3">Belongs to the serpin family.</text>
</comment>
<dbReference type="PANTHER" id="PTHR11461:SF357">
    <property type="entry name" value="SERINE PROTEASE INHIBITOR 27A"/>
    <property type="match status" value="1"/>
</dbReference>
<evidence type="ECO:0000256" key="2">
    <source>
        <dbReference type="ARBA" id="ARBA00022900"/>
    </source>
</evidence>
<dbReference type="InterPro" id="IPR023796">
    <property type="entry name" value="Serpin_dom"/>
</dbReference>
<proteinExistence type="inferred from homology"/>
<dbReference type="InterPro" id="IPR023795">
    <property type="entry name" value="Serpin_CS"/>
</dbReference>
<feature type="domain" description="Serpin" evidence="4">
    <location>
        <begin position="83"/>
        <end position="424"/>
    </location>
</feature>
<accession>A0ABM1ZKX5</accession>
<dbReference type="InterPro" id="IPR036186">
    <property type="entry name" value="Serpin_sf"/>
</dbReference>
<dbReference type="PROSITE" id="PS00284">
    <property type="entry name" value="SERPIN"/>
    <property type="match status" value="1"/>
</dbReference>
<reference evidence="5" key="2">
    <citation type="submission" date="2025-05" db="UniProtKB">
        <authorList>
            <consortium name="EnsemblMetazoa"/>
        </authorList>
    </citation>
    <scope>IDENTIFICATION</scope>
    <source>
        <strain evidence="5">Foshan</strain>
    </source>
</reference>
<dbReference type="EnsemblMetazoa" id="AALFPA23_019487.R28663">
    <property type="protein sequence ID" value="AALFPA23_019487.P28663"/>
    <property type="gene ID" value="AALFPA23_019487"/>
</dbReference>
<dbReference type="Proteomes" id="UP000069940">
    <property type="component" value="Unassembled WGS sequence"/>
</dbReference>
<dbReference type="Gene3D" id="2.30.39.10">
    <property type="entry name" value="Alpha-1-antitrypsin, domain 1"/>
    <property type="match status" value="1"/>
</dbReference>
<dbReference type="InterPro" id="IPR042178">
    <property type="entry name" value="Serpin_sf_1"/>
</dbReference>
<evidence type="ECO:0000259" key="4">
    <source>
        <dbReference type="SMART" id="SM00093"/>
    </source>
</evidence>
<keyword evidence="1" id="KW-0646">Protease inhibitor</keyword>
<evidence type="ECO:0000256" key="1">
    <source>
        <dbReference type="ARBA" id="ARBA00022690"/>
    </source>
</evidence>
<organism evidence="5 6">
    <name type="scientific">Aedes albopictus</name>
    <name type="common">Asian tiger mosquito</name>
    <name type="synonym">Stegomyia albopicta</name>
    <dbReference type="NCBI Taxonomy" id="7160"/>
    <lineage>
        <taxon>Eukaryota</taxon>
        <taxon>Metazoa</taxon>
        <taxon>Ecdysozoa</taxon>
        <taxon>Arthropoda</taxon>
        <taxon>Hexapoda</taxon>
        <taxon>Insecta</taxon>
        <taxon>Pterygota</taxon>
        <taxon>Neoptera</taxon>
        <taxon>Endopterygota</taxon>
        <taxon>Diptera</taxon>
        <taxon>Nematocera</taxon>
        <taxon>Culicoidea</taxon>
        <taxon>Culicidae</taxon>
        <taxon>Culicinae</taxon>
        <taxon>Aedini</taxon>
        <taxon>Aedes</taxon>
        <taxon>Stegomyia</taxon>
    </lineage>
</organism>
<dbReference type="PANTHER" id="PTHR11461">
    <property type="entry name" value="SERINE PROTEASE INHIBITOR, SERPIN"/>
    <property type="match status" value="1"/>
</dbReference>
<dbReference type="SUPFAM" id="SSF56574">
    <property type="entry name" value="Serpins"/>
    <property type="match status" value="1"/>
</dbReference>
<dbReference type="GeneID" id="109425685"/>
<evidence type="ECO:0000313" key="6">
    <source>
        <dbReference type="Proteomes" id="UP000069940"/>
    </source>
</evidence>
<reference evidence="6" key="1">
    <citation type="journal article" date="2015" name="Proc. Natl. Acad. Sci. U.S.A.">
        <title>Genome sequence of the Asian Tiger mosquito, Aedes albopictus, reveals insights into its biology, genetics, and evolution.</title>
        <authorList>
            <person name="Chen X.G."/>
            <person name="Jiang X."/>
            <person name="Gu J."/>
            <person name="Xu M."/>
            <person name="Wu Y."/>
            <person name="Deng Y."/>
            <person name="Zhang C."/>
            <person name="Bonizzoni M."/>
            <person name="Dermauw W."/>
            <person name="Vontas J."/>
            <person name="Armbruster P."/>
            <person name="Huang X."/>
            <person name="Yang Y."/>
            <person name="Zhang H."/>
            <person name="He W."/>
            <person name="Peng H."/>
            <person name="Liu Y."/>
            <person name="Wu K."/>
            <person name="Chen J."/>
            <person name="Lirakis M."/>
            <person name="Topalis P."/>
            <person name="Van Leeuwen T."/>
            <person name="Hall A.B."/>
            <person name="Jiang X."/>
            <person name="Thorpe C."/>
            <person name="Mueller R.L."/>
            <person name="Sun C."/>
            <person name="Waterhouse R.M."/>
            <person name="Yan G."/>
            <person name="Tu Z.J."/>
            <person name="Fang X."/>
            <person name="James A.A."/>
        </authorList>
    </citation>
    <scope>NUCLEOTIDE SEQUENCE [LARGE SCALE GENOMIC DNA]</scope>
    <source>
        <strain evidence="6">Foshan</strain>
    </source>
</reference>
<dbReference type="SMART" id="SM00093">
    <property type="entry name" value="SERPIN"/>
    <property type="match status" value="1"/>
</dbReference>
<sequence>MNGKQKKSYSHAWVLYNHPYQSNLFATGDKTKQDSWNNRRQIIYHESIHSDIFLYYYDMHMYAKRFSIPGTERYRIRLAVNQILLYEATGDAARFSGIQTKWELRTVLEYNGDLNATRSKYRQWLNSALSTHNDYNLQIATKFFVEDYIDVIYKYRIISDHYYNATVDRIPFSQPKNAAQLINNWVNKTTDGRISELVNPDELEGAIITLINAVCFKGLWTYPFPEFTTILTFYGKQKQVQASFMEQNGPFYYDDSDTLGAQLLRMPFQGGKFAMYFILPHQGKTVDDVLEKITPAALHLALWYMDETELNVTIPKFKFDFTEELNQPLKDIGIRKIFSQSAFLRVLTHAIDARSENLVPRVIQKTGININHLGSGVHGAAEAHRVNKIVGDETQIFTANRPFLFFIEDEDFGTLLIAGRVEDPTK</sequence>
<name>A0ABM1ZKX5_AEDAL</name>
<dbReference type="Gene3D" id="3.30.497.10">
    <property type="entry name" value="Antithrombin, subunit I, domain 2"/>
    <property type="match status" value="1"/>
</dbReference>
<dbReference type="RefSeq" id="XP_019556514.2">
    <property type="nucleotide sequence ID" value="XM_019700969.3"/>
</dbReference>
<dbReference type="InterPro" id="IPR000215">
    <property type="entry name" value="Serpin_fam"/>
</dbReference>
<evidence type="ECO:0000256" key="3">
    <source>
        <dbReference type="RuleBase" id="RU000411"/>
    </source>
</evidence>
<keyword evidence="2" id="KW-0722">Serine protease inhibitor</keyword>